<evidence type="ECO:0000313" key="2">
    <source>
        <dbReference type="EnsemblPlants" id="Bo1g010950.1"/>
    </source>
</evidence>
<keyword evidence="1" id="KW-0812">Transmembrane</keyword>
<accession>A0A0D3A2S0</accession>
<dbReference type="Proteomes" id="UP000032141">
    <property type="component" value="Chromosome C1"/>
</dbReference>
<dbReference type="AlphaFoldDB" id="A0A0D3A2S0"/>
<dbReference type="HOGENOM" id="CLU_2815922_0_0_1"/>
<dbReference type="EnsemblPlants" id="Bo1g010950.1">
    <property type="protein sequence ID" value="Bo1g010950.1"/>
    <property type="gene ID" value="Bo1g010950"/>
</dbReference>
<keyword evidence="1" id="KW-1133">Transmembrane helix</keyword>
<protein>
    <recommendedName>
        <fullName evidence="4">Transmembrane protein</fullName>
    </recommendedName>
</protein>
<evidence type="ECO:0000256" key="1">
    <source>
        <dbReference type="SAM" id="Phobius"/>
    </source>
</evidence>
<keyword evidence="1" id="KW-0472">Membrane</keyword>
<evidence type="ECO:0000313" key="3">
    <source>
        <dbReference type="Proteomes" id="UP000032141"/>
    </source>
</evidence>
<organism evidence="2 3">
    <name type="scientific">Brassica oleracea var. oleracea</name>
    <dbReference type="NCBI Taxonomy" id="109376"/>
    <lineage>
        <taxon>Eukaryota</taxon>
        <taxon>Viridiplantae</taxon>
        <taxon>Streptophyta</taxon>
        <taxon>Embryophyta</taxon>
        <taxon>Tracheophyta</taxon>
        <taxon>Spermatophyta</taxon>
        <taxon>Magnoliopsida</taxon>
        <taxon>eudicotyledons</taxon>
        <taxon>Gunneridae</taxon>
        <taxon>Pentapetalae</taxon>
        <taxon>rosids</taxon>
        <taxon>malvids</taxon>
        <taxon>Brassicales</taxon>
        <taxon>Brassicaceae</taxon>
        <taxon>Brassiceae</taxon>
        <taxon>Brassica</taxon>
    </lineage>
</organism>
<reference evidence="2 3" key="1">
    <citation type="journal article" date="2014" name="Genome Biol.">
        <title>Transcriptome and methylome profiling reveals relics of genome dominance in the mesopolyploid Brassica oleracea.</title>
        <authorList>
            <person name="Parkin I.A."/>
            <person name="Koh C."/>
            <person name="Tang H."/>
            <person name="Robinson S.J."/>
            <person name="Kagale S."/>
            <person name="Clarke W.E."/>
            <person name="Town C.D."/>
            <person name="Nixon J."/>
            <person name="Krishnakumar V."/>
            <person name="Bidwell S.L."/>
            <person name="Denoeud F."/>
            <person name="Belcram H."/>
            <person name="Links M.G."/>
            <person name="Just J."/>
            <person name="Clarke C."/>
            <person name="Bender T."/>
            <person name="Huebert T."/>
            <person name="Mason A.S."/>
            <person name="Pires J.C."/>
            <person name="Barker G."/>
            <person name="Moore J."/>
            <person name="Walley P.G."/>
            <person name="Manoli S."/>
            <person name="Batley J."/>
            <person name="Edwards D."/>
            <person name="Nelson M.N."/>
            <person name="Wang X."/>
            <person name="Paterson A.H."/>
            <person name="King G."/>
            <person name="Bancroft I."/>
            <person name="Chalhoub B."/>
            <person name="Sharpe A.G."/>
        </authorList>
    </citation>
    <scope>NUCLEOTIDE SEQUENCE</scope>
    <source>
        <strain evidence="2 3">cv. TO1000</strain>
    </source>
</reference>
<evidence type="ECO:0008006" key="4">
    <source>
        <dbReference type="Google" id="ProtNLM"/>
    </source>
</evidence>
<proteinExistence type="predicted"/>
<name>A0A0D3A2S0_BRAOL</name>
<sequence length="67" mass="7949">MPWRSSCKKNHILEDGCKTKHIITRSHTRSDEKPRLTFLLLHPFFLFFILFVTLIYFGSNVNPTKKV</sequence>
<reference evidence="2" key="2">
    <citation type="submission" date="2015-03" db="UniProtKB">
        <authorList>
            <consortium name="EnsemblPlants"/>
        </authorList>
    </citation>
    <scope>IDENTIFICATION</scope>
</reference>
<keyword evidence="3" id="KW-1185">Reference proteome</keyword>
<feature type="transmembrane region" description="Helical" evidence="1">
    <location>
        <begin position="36"/>
        <end position="57"/>
    </location>
</feature>
<dbReference type="Gramene" id="Bo1g010950.1">
    <property type="protein sequence ID" value="Bo1g010950.1"/>
    <property type="gene ID" value="Bo1g010950"/>
</dbReference>